<dbReference type="EMBL" id="SJPU01000002">
    <property type="protein sequence ID" value="TWU16506.1"/>
    <property type="molecule type" value="Genomic_DNA"/>
</dbReference>
<name>A0A5C6BYZ3_9BACT</name>
<dbReference type="Proteomes" id="UP000319908">
    <property type="component" value="Unassembled WGS sequence"/>
</dbReference>
<dbReference type="AlphaFoldDB" id="A0A5C6BYZ3"/>
<evidence type="ECO:0000313" key="2">
    <source>
        <dbReference type="Proteomes" id="UP000319908"/>
    </source>
</evidence>
<accession>A0A5C6BYZ3</accession>
<keyword evidence="2" id="KW-1185">Reference proteome</keyword>
<comment type="caution">
    <text evidence="1">The sequence shown here is derived from an EMBL/GenBank/DDBJ whole genome shotgun (WGS) entry which is preliminary data.</text>
</comment>
<organism evidence="1 2">
    <name type="scientific">Allorhodopirellula heiligendammensis</name>
    <dbReference type="NCBI Taxonomy" id="2714739"/>
    <lineage>
        <taxon>Bacteria</taxon>
        <taxon>Pseudomonadati</taxon>
        <taxon>Planctomycetota</taxon>
        <taxon>Planctomycetia</taxon>
        <taxon>Pirellulales</taxon>
        <taxon>Pirellulaceae</taxon>
        <taxon>Allorhodopirellula</taxon>
    </lineage>
</organism>
<reference evidence="1 2" key="1">
    <citation type="journal article" date="2020" name="Antonie Van Leeuwenhoek">
        <title>Rhodopirellula heiligendammensis sp. nov., Rhodopirellula pilleata sp. nov., and Rhodopirellula solitaria sp. nov. isolated from natural or artificial marine surfaces in Northern Germany and California, USA, and emended description of the genus Rhodopirellula.</title>
        <authorList>
            <person name="Kallscheuer N."/>
            <person name="Wiegand S."/>
            <person name="Jogler M."/>
            <person name="Boedeker C."/>
            <person name="Peeters S.H."/>
            <person name="Rast P."/>
            <person name="Heuer A."/>
            <person name="Jetten M.S.M."/>
            <person name="Rohde M."/>
            <person name="Jogler C."/>
        </authorList>
    </citation>
    <scope>NUCLEOTIDE SEQUENCE [LARGE SCALE GENOMIC DNA]</scope>
    <source>
        <strain evidence="1 2">Poly21</strain>
    </source>
</reference>
<sequence>MGKANDYLRDRSDDHAAIQQLIPEWFELAPTFVITALLANLVCPSRDG</sequence>
<evidence type="ECO:0000313" key="1">
    <source>
        <dbReference type="EMBL" id="TWU16506.1"/>
    </source>
</evidence>
<protein>
    <submittedName>
        <fullName evidence="1">Uncharacterized protein</fullName>
    </submittedName>
</protein>
<gene>
    <name evidence="1" type="ORF">Poly21_37110</name>
</gene>
<proteinExistence type="predicted"/>